<proteinExistence type="predicted"/>
<feature type="compositionally biased region" description="Basic and acidic residues" evidence="1">
    <location>
        <begin position="41"/>
        <end position="51"/>
    </location>
</feature>
<accession>I1R586</accession>
<evidence type="ECO:0000313" key="2">
    <source>
        <dbReference type="EnsemblPlants" id="ORGLA12G0069200.1"/>
    </source>
</evidence>
<protein>
    <submittedName>
        <fullName evidence="2">Uncharacterized protein</fullName>
    </submittedName>
</protein>
<reference evidence="2" key="1">
    <citation type="submission" date="2015-06" db="UniProtKB">
        <authorList>
            <consortium name="EnsemblPlants"/>
        </authorList>
    </citation>
    <scope>IDENTIFICATION</scope>
</reference>
<evidence type="ECO:0000313" key="3">
    <source>
        <dbReference type="Proteomes" id="UP000007306"/>
    </source>
</evidence>
<feature type="region of interest" description="Disordered" evidence="1">
    <location>
        <begin position="1"/>
        <end position="51"/>
    </location>
</feature>
<name>I1R586_ORYGL</name>
<keyword evidence="3" id="KW-1185">Reference proteome</keyword>
<dbReference type="EnsemblPlants" id="ORGLA12G0069200.1">
    <property type="protein sequence ID" value="ORGLA12G0069200.1"/>
    <property type="gene ID" value="ORGLA12G0069200"/>
</dbReference>
<feature type="compositionally biased region" description="Gly residues" evidence="1">
    <location>
        <begin position="26"/>
        <end position="39"/>
    </location>
</feature>
<dbReference type="HOGENOM" id="CLU_2019056_0_0_1"/>
<dbReference type="OMA" id="RTSYHVP"/>
<reference evidence="2 3" key="2">
    <citation type="submission" date="2018-04" db="EMBL/GenBank/DDBJ databases">
        <title>OglaRS2 (Oryza glaberrima Reference Sequence Version 2).</title>
        <authorList>
            <person name="Zhang J."/>
            <person name="Kudrna D."/>
            <person name="Lee S."/>
            <person name="Talag J."/>
            <person name="Rajasekar S."/>
            <person name="Wing R.A."/>
        </authorList>
    </citation>
    <scope>NUCLEOTIDE SEQUENCE [LARGE SCALE GENOMIC DNA]</scope>
    <source>
        <strain evidence="2 3">cv. IRGC 96717</strain>
    </source>
</reference>
<dbReference type="Proteomes" id="UP000007306">
    <property type="component" value="Chromosome 12"/>
</dbReference>
<dbReference type="AlphaFoldDB" id="I1R586"/>
<evidence type="ECO:0000256" key="1">
    <source>
        <dbReference type="SAM" id="MobiDB-lite"/>
    </source>
</evidence>
<dbReference type="Gramene" id="ORGLA12G0069200.1">
    <property type="protein sequence ID" value="ORGLA12G0069200.1"/>
    <property type="gene ID" value="ORGLA12G0069200"/>
</dbReference>
<organism evidence="2 3">
    <name type="scientific">Oryza glaberrima</name>
    <name type="common">African rice</name>
    <dbReference type="NCBI Taxonomy" id="4538"/>
    <lineage>
        <taxon>Eukaryota</taxon>
        <taxon>Viridiplantae</taxon>
        <taxon>Streptophyta</taxon>
        <taxon>Embryophyta</taxon>
        <taxon>Tracheophyta</taxon>
        <taxon>Spermatophyta</taxon>
        <taxon>Magnoliopsida</taxon>
        <taxon>Liliopsida</taxon>
        <taxon>Poales</taxon>
        <taxon>Poaceae</taxon>
        <taxon>BOP clade</taxon>
        <taxon>Oryzoideae</taxon>
        <taxon>Oryzeae</taxon>
        <taxon>Oryzinae</taxon>
        <taxon>Oryza</taxon>
    </lineage>
</organism>
<sequence>RLTGRDGGGGSAGHRRCHRSLVVDGGNSGLDSDGGCGSGGRRRDDEAWRGGDASRHWLRPLDWLGFCGWSWRRQRTSYHVPSRPPPSIYMAQGDGGPPANGLGAPDQDAGQGPLVPLGSRGGRSI</sequence>
<feature type="region of interest" description="Disordered" evidence="1">
    <location>
        <begin position="77"/>
        <end position="125"/>
    </location>
</feature>
<feature type="compositionally biased region" description="Gly residues" evidence="1">
    <location>
        <begin position="1"/>
        <end position="12"/>
    </location>
</feature>